<accession>A0A1H5MYH7</accession>
<protein>
    <submittedName>
        <fullName evidence="1">Uncharacterized protein</fullName>
    </submittedName>
</protein>
<proteinExistence type="predicted"/>
<evidence type="ECO:0000313" key="1">
    <source>
        <dbReference type="EMBL" id="SEE94385.1"/>
    </source>
</evidence>
<gene>
    <name evidence="1" type="ORF">SAMN04488561_3547</name>
</gene>
<keyword evidence="2" id="KW-1185">Reference proteome</keyword>
<dbReference type="Proteomes" id="UP000181980">
    <property type="component" value="Unassembled WGS sequence"/>
</dbReference>
<evidence type="ECO:0000313" key="2">
    <source>
        <dbReference type="Proteomes" id="UP000181980"/>
    </source>
</evidence>
<reference evidence="2" key="1">
    <citation type="submission" date="2016-10" db="EMBL/GenBank/DDBJ databases">
        <authorList>
            <person name="Varghese N."/>
            <person name="Submissions S."/>
        </authorList>
    </citation>
    <scope>NUCLEOTIDE SEQUENCE [LARGE SCALE GENOMIC DNA]</scope>
    <source>
        <strain evidence="2">DSM 45237</strain>
    </source>
</reference>
<sequence>MIPRRFALRRYRDRSGVSGIGVVAYGTWYPSGEATLAWCSGPVRSVTVFASVGDIERIHGHGGDSEIVWLDPPDVAMDATTSCADLTDRVT</sequence>
<organism evidence="1 2">
    <name type="scientific">Jiangella alba</name>
    <dbReference type="NCBI Taxonomy" id="561176"/>
    <lineage>
        <taxon>Bacteria</taxon>
        <taxon>Bacillati</taxon>
        <taxon>Actinomycetota</taxon>
        <taxon>Actinomycetes</taxon>
        <taxon>Jiangellales</taxon>
        <taxon>Jiangellaceae</taxon>
        <taxon>Jiangella</taxon>
    </lineage>
</organism>
<dbReference type="EMBL" id="FNUC01000003">
    <property type="protein sequence ID" value="SEE94385.1"/>
    <property type="molecule type" value="Genomic_DNA"/>
</dbReference>
<dbReference type="STRING" id="561176.SAMN04488561_3547"/>
<dbReference type="AlphaFoldDB" id="A0A1H5MYH7"/>
<name>A0A1H5MYH7_9ACTN</name>